<feature type="transmembrane region" description="Helical" evidence="1">
    <location>
        <begin position="74"/>
        <end position="93"/>
    </location>
</feature>
<dbReference type="RefSeq" id="WP_131800072.1">
    <property type="nucleotide sequence ID" value="NZ_CP066065.1"/>
</dbReference>
<organism evidence="2 3">
    <name type="scientific">Schaalia meyeri</name>
    <dbReference type="NCBI Taxonomy" id="52773"/>
    <lineage>
        <taxon>Bacteria</taxon>
        <taxon>Bacillati</taxon>
        <taxon>Actinomycetota</taxon>
        <taxon>Actinomycetes</taxon>
        <taxon>Actinomycetales</taxon>
        <taxon>Actinomycetaceae</taxon>
        <taxon>Schaalia</taxon>
    </lineage>
</organism>
<evidence type="ECO:0000256" key="1">
    <source>
        <dbReference type="SAM" id="Phobius"/>
    </source>
</evidence>
<reference evidence="2 3" key="1">
    <citation type="submission" date="2020-12" db="EMBL/GenBank/DDBJ databases">
        <title>FDA dAtabase for Regulatory Grade micrObial Sequences (FDA-ARGOS): Supporting development and validation of Infectious Disease Dx tests.</title>
        <authorList>
            <person name="Sproer C."/>
            <person name="Gronow S."/>
            <person name="Severitt S."/>
            <person name="Schroder I."/>
            <person name="Tallon L."/>
            <person name="Sadzewicz L."/>
            <person name="Zhao X."/>
            <person name="Boylan J."/>
            <person name="Ott S."/>
            <person name="Bowen H."/>
            <person name="Vavikolanu K."/>
            <person name="Mehta A."/>
            <person name="Aluvathingal J."/>
            <person name="Nadendla S."/>
            <person name="Lowell S."/>
            <person name="Myers T."/>
            <person name="Yan Y."/>
            <person name="Sichtig H."/>
        </authorList>
    </citation>
    <scope>NUCLEOTIDE SEQUENCE [LARGE SCALE GENOMIC DNA]</scope>
    <source>
        <strain evidence="2 3">FDAARGOS_985</strain>
    </source>
</reference>
<evidence type="ECO:0000313" key="2">
    <source>
        <dbReference type="EMBL" id="QQC43822.1"/>
    </source>
</evidence>
<name>A0AAP9Y6Q3_9ACTO</name>
<proteinExistence type="predicted"/>
<sequence length="234" mass="25443">MLYLAARGYPARSLTHGLVIAIILLVVFIPAAIAYARSPRREPEIAFATYEDERVVTEVELIADTTFVRRRSAAIAWGICGVLVSLLPLAFSASPRQGFALTVGLIFGIGALLVKGPSVLFPRPTDFKLQRVVLRPTGIIVTNPAHSPSLFMSDWEASPRMGTTLKGVTNVHWAADGEEGNSRLSLTDPGLSFTALERIMRYFVANPDQRDVLGSKAGVKVVKALMQAARPPRF</sequence>
<feature type="transmembrane region" description="Helical" evidence="1">
    <location>
        <begin position="14"/>
        <end position="36"/>
    </location>
</feature>
<keyword evidence="1" id="KW-1133">Transmembrane helix</keyword>
<protein>
    <submittedName>
        <fullName evidence="2">Uncharacterized protein</fullName>
    </submittedName>
</protein>
<dbReference type="Proteomes" id="UP000595220">
    <property type="component" value="Chromosome"/>
</dbReference>
<dbReference type="EMBL" id="CP066065">
    <property type="protein sequence ID" value="QQC43822.1"/>
    <property type="molecule type" value="Genomic_DNA"/>
</dbReference>
<accession>A0AAP9Y6Q3</accession>
<keyword evidence="3" id="KW-1185">Reference proteome</keyword>
<keyword evidence="1" id="KW-0812">Transmembrane</keyword>
<evidence type="ECO:0000313" key="3">
    <source>
        <dbReference type="Proteomes" id="UP000595220"/>
    </source>
</evidence>
<dbReference type="AlphaFoldDB" id="A0AAP9Y6Q3"/>
<gene>
    <name evidence="2" type="ORF">I6H42_08670</name>
</gene>
<keyword evidence="1" id="KW-0472">Membrane</keyword>
<feature type="transmembrane region" description="Helical" evidence="1">
    <location>
        <begin position="99"/>
        <end position="121"/>
    </location>
</feature>